<dbReference type="GO" id="GO:0016740">
    <property type="term" value="F:transferase activity"/>
    <property type="evidence" value="ECO:0007669"/>
    <property type="project" value="UniProtKB-KW"/>
</dbReference>
<keyword evidence="4" id="KW-1185">Reference proteome</keyword>
<gene>
    <name evidence="3" type="ORF">bsdE14_11200</name>
</gene>
<dbReference type="PANTHER" id="PTHR46401">
    <property type="entry name" value="GLYCOSYLTRANSFERASE WBBK-RELATED"/>
    <property type="match status" value="1"/>
</dbReference>
<evidence type="ECO:0000313" key="3">
    <source>
        <dbReference type="EMBL" id="GLC29710.1"/>
    </source>
</evidence>
<dbReference type="Proteomes" id="UP001208567">
    <property type="component" value="Unassembled WGS sequence"/>
</dbReference>
<evidence type="ECO:0000256" key="1">
    <source>
        <dbReference type="ARBA" id="ARBA00022679"/>
    </source>
</evidence>
<dbReference type="InterPro" id="IPR001296">
    <property type="entry name" value="Glyco_trans_1"/>
</dbReference>
<name>A0ABQ5N3T4_9CLOT</name>
<evidence type="ECO:0000313" key="4">
    <source>
        <dbReference type="Proteomes" id="UP001208567"/>
    </source>
</evidence>
<dbReference type="Gene3D" id="3.40.50.2000">
    <property type="entry name" value="Glycogen Phosphorylase B"/>
    <property type="match status" value="1"/>
</dbReference>
<sequence>MNKQLVVIDGAYLFGPLNGINRYSREVVLAIDSLESRGKYIFQIVVPENLKVEVKFKNIEVVGINTSILKCDEASLRGWTRKCAEPYARRHKAYFMNFTGSVPLLLKGYTCLHDIRPICFDREKVGRKPRFFKIKFIINSIFAKLLGSKIVTLTEYSKKTIVDYLKIKSKNISVNACGWEHIEGTIEDISIFDKLTNVVPGQYYFSLGSLAPHKNYRWILEVARRNPKCVFVIAGGKELDVWDDNQQVKESNIIYTGRISDDEMKALLKGCKMLLFPSLFEGFGLPPLEALALGKKVAVASSSCLPEVFEDTVSYFNPYDYDVNLNELYRQEVDSPSKILEKYTWHNNALNWIKLLDEL</sequence>
<dbReference type="PANTHER" id="PTHR46401:SF2">
    <property type="entry name" value="GLYCOSYLTRANSFERASE WBBK-RELATED"/>
    <property type="match status" value="1"/>
</dbReference>
<keyword evidence="1 3" id="KW-0808">Transferase</keyword>
<dbReference type="Pfam" id="PF00534">
    <property type="entry name" value="Glycos_transf_1"/>
    <property type="match status" value="1"/>
</dbReference>
<accession>A0ABQ5N3T4</accession>
<dbReference type="RefSeq" id="WP_264848997.1">
    <property type="nucleotide sequence ID" value="NZ_BRXR01000001.1"/>
</dbReference>
<proteinExistence type="predicted"/>
<evidence type="ECO:0000259" key="2">
    <source>
        <dbReference type="Pfam" id="PF00534"/>
    </source>
</evidence>
<reference evidence="3 4" key="1">
    <citation type="journal article" date="2024" name="Int. J. Syst. Evol. Microbiol.">
        <title>Clostridium omnivorum sp. nov., isolated from anoxic soil under the treatment of reductive soil disinfestation.</title>
        <authorList>
            <person name="Ueki A."/>
            <person name="Tonouchi A."/>
            <person name="Kaku N."/>
            <person name="Honma S."/>
            <person name="Ueki K."/>
        </authorList>
    </citation>
    <scope>NUCLEOTIDE SEQUENCE [LARGE SCALE GENOMIC DNA]</scope>
    <source>
        <strain evidence="3 4">E14</strain>
    </source>
</reference>
<comment type="caution">
    <text evidence="3">The sequence shown here is derived from an EMBL/GenBank/DDBJ whole genome shotgun (WGS) entry which is preliminary data.</text>
</comment>
<feature type="domain" description="Glycosyl transferase family 1" evidence="2">
    <location>
        <begin position="200"/>
        <end position="313"/>
    </location>
</feature>
<dbReference type="CDD" id="cd03809">
    <property type="entry name" value="GT4_MtfB-like"/>
    <property type="match status" value="1"/>
</dbReference>
<protein>
    <submittedName>
        <fullName evidence="3">Group 1 glycosyl transferase</fullName>
    </submittedName>
</protein>
<dbReference type="EMBL" id="BRXR01000001">
    <property type="protein sequence ID" value="GLC29710.1"/>
    <property type="molecule type" value="Genomic_DNA"/>
</dbReference>
<dbReference type="SUPFAM" id="SSF53756">
    <property type="entry name" value="UDP-Glycosyltransferase/glycogen phosphorylase"/>
    <property type="match status" value="1"/>
</dbReference>
<organism evidence="3 4">
    <name type="scientific">Clostridium omnivorum</name>
    <dbReference type="NCBI Taxonomy" id="1604902"/>
    <lineage>
        <taxon>Bacteria</taxon>
        <taxon>Bacillati</taxon>
        <taxon>Bacillota</taxon>
        <taxon>Clostridia</taxon>
        <taxon>Eubacteriales</taxon>
        <taxon>Clostridiaceae</taxon>
        <taxon>Clostridium</taxon>
    </lineage>
</organism>